<keyword evidence="3" id="KW-1185">Reference proteome</keyword>
<name>A0AAE8MR18_9PEZI</name>
<organism evidence="2 3">
    <name type="scientific">Cephalotrichum gorgonifer</name>
    <dbReference type="NCBI Taxonomy" id="2041049"/>
    <lineage>
        <taxon>Eukaryota</taxon>
        <taxon>Fungi</taxon>
        <taxon>Dikarya</taxon>
        <taxon>Ascomycota</taxon>
        <taxon>Pezizomycotina</taxon>
        <taxon>Sordariomycetes</taxon>
        <taxon>Hypocreomycetidae</taxon>
        <taxon>Microascales</taxon>
        <taxon>Microascaceae</taxon>
        <taxon>Cephalotrichum</taxon>
    </lineage>
</organism>
<dbReference type="Pfam" id="PF06985">
    <property type="entry name" value="HET"/>
    <property type="match status" value="1"/>
</dbReference>
<dbReference type="AlphaFoldDB" id="A0AAE8MR18"/>
<protein>
    <recommendedName>
        <fullName evidence="1">Heterokaryon incompatibility domain-containing protein</fullName>
    </recommendedName>
</protein>
<evidence type="ECO:0000259" key="1">
    <source>
        <dbReference type="Pfam" id="PF06985"/>
    </source>
</evidence>
<dbReference type="InterPro" id="IPR010730">
    <property type="entry name" value="HET"/>
</dbReference>
<dbReference type="EMBL" id="ONZQ02000001">
    <property type="protein sequence ID" value="SPN97351.1"/>
    <property type="molecule type" value="Genomic_DNA"/>
</dbReference>
<accession>A0AAE8MR18</accession>
<feature type="domain" description="Heterokaryon incompatibility" evidence="1">
    <location>
        <begin position="97"/>
        <end position="237"/>
    </location>
</feature>
<dbReference type="Proteomes" id="UP001187682">
    <property type="component" value="Unassembled WGS sequence"/>
</dbReference>
<comment type="caution">
    <text evidence="2">The sequence shown here is derived from an EMBL/GenBank/DDBJ whole genome shotgun (WGS) entry which is preliminary data.</text>
</comment>
<sequence length="393" mass="44099">MSQKLTWYWKVLSASFSIPFEVFGYRISIGAWLRVTKDSMSVEKSSKQNGTESDYKHSPLRSGSREIRLLELHPGRYDDPLSGSERIVTLDSVTSQYDALSYVWGKPGDGGHTISIGAGNLILLPNLGAALRAFRSNTETRTIWADALCINQQDMHERNEQVGLMAEIYSNARSVLVWLGQPTSHSLLGMDVLSFLAGEVALDERAPWNRSPPGEIASALRDILERTYFQRVWVVQEAALGQRIQMRVGNITIHWANGHSMRRFLARIKLAEISPPWQGPLVDVDFRPLTELLEQSLGNTARRNGTIEKTTLLDLVHMMRHRHVTDVRDKLYGVMSLATPAEVARIVPDYSLSWEETYRRFYAVAEEQLLLNSCEALVDAQGNAAGGFGRVDA</sequence>
<dbReference type="InterPro" id="IPR052895">
    <property type="entry name" value="HetReg/Transcr_Mod"/>
</dbReference>
<reference evidence="2" key="1">
    <citation type="submission" date="2018-03" db="EMBL/GenBank/DDBJ databases">
        <authorList>
            <person name="Guldener U."/>
        </authorList>
    </citation>
    <scope>NUCLEOTIDE SEQUENCE</scope>
</reference>
<dbReference type="PANTHER" id="PTHR24148:SF64">
    <property type="entry name" value="HETEROKARYON INCOMPATIBILITY DOMAIN-CONTAINING PROTEIN"/>
    <property type="match status" value="1"/>
</dbReference>
<gene>
    <name evidence="2" type="ORF">DNG_00865</name>
</gene>
<proteinExistence type="predicted"/>
<evidence type="ECO:0000313" key="2">
    <source>
        <dbReference type="EMBL" id="SPN97351.1"/>
    </source>
</evidence>
<dbReference type="PANTHER" id="PTHR24148">
    <property type="entry name" value="ANKYRIN REPEAT DOMAIN-CONTAINING PROTEIN 39 HOMOLOG-RELATED"/>
    <property type="match status" value="1"/>
</dbReference>
<evidence type="ECO:0000313" key="3">
    <source>
        <dbReference type="Proteomes" id="UP001187682"/>
    </source>
</evidence>